<dbReference type="Pfam" id="PF14501">
    <property type="entry name" value="HATPase_c_5"/>
    <property type="match status" value="1"/>
</dbReference>
<feature type="transmembrane region" description="Helical" evidence="1">
    <location>
        <begin position="20"/>
        <end position="38"/>
    </location>
</feature>
<evidence type="ECO:0000313" key="4">
    <source>
        <dbReference type="Proteomes" id="UP000823935"/>
    </source>
</evidence>
<reference evidence="3" key="1">
    <citation type="submission" date="2020-10" db="EMBL/GenBank/DDBJ databases">
        <authorList>
            <person name="Gilroy R."/>
        </authorList>
    </citation>
    <scope>NUCLEOTIDE SEQUENCE</scope>
    <source>
        <strain evidence="3">CHK190-19873</strain>
    </source>
</reference>
<dbReference type="AlphaFoldDB" id="A0A9D1EV44"/>
<evidence type="ECO:0000259" key="2">
    <source>
        <dbReference type="Pfam" id="PF14501"/>
    </source>
</evidence>
<organism evidence="3 4">
    <name type="scientific">Candidatus Limivivens intestinipullorum</name>
    <dbReference type="NCBI Taxonomy" id="2840858"/>
    <lineage>
        <taxon>Bacteria</taxon>
        <taxon>Bacillati</taxon>
        <taxon>Bacillota</taxon>
        <taxon>Clostridia</taxon>
        <taxon>Lachnospirales</taxon>
        <taxon>Lachnospiraceae</taxon>
        <taxon>Lachnospiraceae incertae sedis</taxon>
        <taxon>Candidatus Limivivens</taxon>
    </lineage>
</organism>
<feature type="transmembrane region" description="Helical" evidence="1">
    <location>
        <begin position="107"/>
        <end position="128"/>
    </location>
</feature>
<dbReference type="PANTHER" id="PTHR40448">
    <property type="entry name" value="TWO-COMPONENT SENSOR HISTIDINE KINASE"/>
    <property type="match status" value="1"/>
</dbReference>
<dbReference type="GO" id="GO:0042802">
    <property type="term" value="F:identical protein binding"/>
    <property type="evidence" value="ECO:0007669"/>
    <property type="project" value="TreeGrafter"/>
</dbReference>
<dbReference type="Gene3D" id="3.30.565.10">
    <property type="entry name" value="Histidine kinase-like ATPase, C-terminal domain"/>
    <property type="match status" value="1"/>
</dbReference>
<keyword evidence="1" id="KW-0812">Transmembrane</keyword>
<evidence type="ECO:0000256" key="1">
    <source>
        <dbReference type="SAM" id="Phobius"/>
    </source>
</evidence>
<proteinExistence type="predicted"/>
<keyword evidence="1" id="KW-1133">Transmembrane helix</keyword>
<feature type="transmembrane region" description="Helical" evidence="1">
    <location>
        <begin position="140"/>
        <end position="159"/>
    </location>
</feature>
<sequence>MLYIIGWGWTSLISLRFSSPAMNILANVASLFILFYPYQVKWAKKCLAVFIIYVINALVDSIVILSLTTYVAGESVNQIYECITSFILLFMAVILERTAGDEKEIELPLPNMAALLLVPVISIAYIYYLVMAAYERKEVVIFAALTLLFINILIFYLYHSLLSFYSSRMNEQVFKQMLEVYSYQLDIVRESEERMKALRHDIKHHIIELSALARKGSSSEMEAYLNEMQEFMLNPKEYASSGNREIDGVLNYLLQRANTVLNQVDVQINIPENMRLNQFAVCVILGNLVDNAVREASKSEEKKLTVKIQVKQNVLFIFVENSYSGKLAEKDDTLQTTQKELAIHGIGLENVKKVVAANGGEIKIEYTENRFYVHVLLYLSHSKE</sequence>
<dbReference type="Proteomes" id="UP000823935">
    <property type="component" value="Unassembled WGS sequence"/>
</dbReference>
<name>A0A9D1EV44_9FIRM</name>
<protein>
    <submittedName>
        <fullName evidence="3">GHKL domain-containing protein</fullName>
    </submittedName>
</protein>
<evidence type="ECO:0000313" key="3">
    <source>
        <dbReference type="EMBL" id="HIS32399.1"/>
    </source>
</evidence>
<dbReference type="SUPFAM" id="SSF55874">
    <property type="entry name" value="ATPase domain of HSP90 chaperone/DNA topoisomerase II/histidine kinase"/>
    <property type="match status" value="1"/>
</dbReference>
<dbReference type="InterPro" id="IPR036890">
    <property type="entry name" value="HATPase_C_sf"/>
</dbReference>
<comment type="caution">
    <text evidence="3">The sequence shown here is derived from an EMBL/GenBank/DDBJ whole genome shotgun (WGS) entry which is preliminary data.</text>
</comment>
<dbReference type="InterPro" id="IPR032834">
    <property type="entry name" value="NatK-like_C"/>
</dbReference>
<dbReference type="PANTHER" id="PTHR40448:SF1">
    <property type="entry name" value="TWO-COMPONENT SENSOR HISTIDINE KINASE"/>
    <property type="match status" value="1"/>
</dbReference>
<accession>A0A9D1EV44</accession>
<dbReference type="EMBL" id="DVIQ01000079">
    <property type="protein sequence ID" value="HIS32399.1"/>
    <property type="molecule type" value="Genomic_DNA"/>
</dbReference>
<gene>
    <name evidence="3" type="ORF">IAB44_12775</name>
</gene>
<feature type="domain" description="Sensor histidine kinase NatK-like C-terminal" evidence="2">
    <location>
        <begin position="276"/>
        <end position="377"/>
    </location>
</feature>
<feature type="transmembrane region" description="Helical" evidence="1">
    <location>
        <begin position="78"/>
        <end position="95"/>
    </location>
</feature>
<keyword evidence="1" id="KW-0472">Membrane</keyword>
<feature type="transmembrane region" description="Helical" evidence="1">
    <location>
        <begin position="50"/>
        <end position="72"/>
    </location>
</feature>
<reference evidence="3" key="2">
    <citation type="journal article" date="2021" name="PeerJ">
        <title>Extensive microbial diversity within the chicken gut microbiome revealed by metagenomics and culture.</title>
        <authorList>
            <person name="Gilroy R."/>
            <person name="Ravi A."/>
            <person name="Getino M."/>
            <person name="Pursley I."/>
            <person name="Horton D.L."/>
            <person name="Alikhan N.F."/>
            <person name="Baker D."/>
            <person name="Gharbi K."/>
            <person name="Hall N."/>
            <person name="Watson M."/>
            <person name="Adriaenssens E.M."/>
            <person name="Foster-Nyarko E."/>
            <person name="Jarju S."/>
            <person name="Secka A."/>
            <person name="Antonio M."/>
            <person name="Oren A."/>
            <person name="Chaudhuri R.R."/>
            <person name="La Ragione R."/>
            <person name="Hildebrand F."/>
            <person name="Pallen M.J."/>
        </authorList>
    </citation>
    <scope>NUCLEOTIDE SEQUENCE</scope>
    <source>
        <strain evidence="3">CHK190-19873</strain>
    </source>
</reference>